<evidence type="ECO:0000259" key="2">
    <source>
        <dbReference type="Pfam" id="PF00271"/>
    </source>
</evidence>
<dbReference type="InterPro" id="IPR001650">
    <property type="entry name" value="Helicase_C-like"/>
</dbReference>
<dbReference type="EMBL" id="MUIZ01000001">
    <property type="protein sequence ID" value="OUK05170.1"/>
    <property type="molecule type" value="Genomic_DNA"/>
</dbReference>
<evidence type="ECO:0000313" key="4">
    <source>
        <dbReference type="Proteomes" id="UP000194606"/>
    </source>
</evidence>
<dbReference type="Pfam" id="PF00176">
    <property type="entry name" value="SNF2-rel_dom"/>
    <property type="match status" value="1"/>
</dbReference>
<dbReference type="InterPro" id="IPR000330">
    <property type="entry name" value="SNF2_N"/>
</dbReference>
<dbReference type="Gene3D" id="3.40.50.10810">
    <property type="entry name" value="Tandem AAA-ATPase domain"/>
    <property type="match status" value="1"/>
</dbReference>
<dbReference type="Pfam" id="PF00271">
    <property type="entry name" value="Helicase_C"/>
    <property type="match status" value="1"/>
</dbReference>
<feature type="domain" description="Helicase C-terminal" evidence="2">
    <location>
        <begin position="514"/>
        <end position="627"/>
    </location>
</feature>
<feature type="domain" description="SNF2 N-terminal" evidence="1">
    <location>
        <begin position="172"/>
        <end position="339"/>
    </location>
</feature>
<gene>
    <name evidence="3" type="ORF">BZZ03_00165</name>
</gene>
<dbReference type="InterPro" id="IPR027417">
    <property type="entry name" value="P-loop_NTPase"/>
</dbReference>
<dbReference type="RefSeq" id="WP_086581870.1">
    <property type="nucleotide sequence ID" value="NZ_MUIZ01000001.1"/>
</dbReference>
<dbReference type="InterPro" id="IPR038718">
    <property type="entry name" value="SNF2-like_sf"/>
</dbReference>
<comment type="caution">
    <text evidence="3">The sequence shown here is derived from an EMBL/GenBank/DDBJ whole genome shotgun (WGS) entry which is preliminary data.</text>
</comment>
<proteinExistence type="predicted"/>
<dbReference type="Gene3D" id="3.40.50.300">
    <property type="entry name" value="P-loop containing nucleotide triphosphate hydrolases"/>
    <property type="match status" value="1"/>
</dbReference>
<name>A0A252CFQ0_9LACT</name>
<dbReference type="GO" id="GO:0005524">
    <property type="term" value="F:ATP binding"/>
    <property type="evidence" value="ECO:0007669"/>
    <property type="project" value="InterPro"/>
</dbReference>
<organism evidence="3 4">
    <name type="scientific">Lactococcus petauri</name>
    <dbReference type="NCBI Taxonomy" id="1940789"/>
    <lineage>
        <taxon>Bacteria</taxon>
        <taxon>Bacillati</taxon>
        <taxon>Bacillota</taxon>
        <taxon>Bacilli</taxon>
        <taxon>Lactobacillales</taxon>
        <taxon>Streptococcaceae</taxon>
        <taxon>Lactococcus</taxon>
    </lineage>
</organism>
<sequence length="797" mass="92067">MKKYYLNQQQLNKYFPVRDTILTRNKEEILENLSRKLSLSKEMVGRFFNASHIEEVMINEQPLYCLKKKNKDTWGSYFSEQFKEKFSNLSWESLKEELEKEHIGVINMPKNITELFNSHEILHSISEIKEKIIQPVHSLTPTIKDALLASLFKNISFYEEQKRAIKEGVNAWLLNRHAFLFLGEMGVGKTMCTTAMVEVSKHLRNTPQAQTLVIAPDHLLTKWRDEILWVSPSIQVEILDQKKLENLWENNQMLPQAEYYIVPQSVLAVEVEKSYKSMLILEALFKPSFKQQITYAIWDESHLLSRPLFSSKLQKLAKLAKYNVLATGTSIAGSVADLFPQAHAFFPKDAIRPKSERIQFMVSERVKWISACEKAFVAKFGAYSINANGRNKQQLPGYKPEIGVSSEFITEFILPNSIFLTTEQVWEDKIENLIFPPLLVEMTEAQKLAMASLDLVAKNAAENDNKRIFGRYLKVANEYLDNPNVKDITFKEELLWSPVPFQLVYKFDETLLPKEEKLIDVCTMEKSQDRPVVVFVKHLDRLKNRLTEVLTHAGFKVGSLPDSVKAVDRQDYINKKLLNEKCDIMLINPAKVATGTDLLSAPTVLFFNTGFSYFEVGQSERRSYRIGQKRQTRVYYLGYKGEGHFSVQEQVLRMIAEKKRAMESIQGNIDEEGLSSLLGKNQSSILNQLVDNMNGYTESEEDQTVDSKVQYYMDHFGEQLELEDEGRPSLDEHLNFVWPEKTSTETKRTRVVFSEARFVKFRKISTKEESKEINFESEIFSFDESGEMSLFDLLQPA</sequence>
<dbReference type="AlphaFoldDB" id="A0A252CFQ0"/>
<dbReference type="SUPFAM" id="SSF52540">
    <property type="entry name" value="P-loop containing nucleoside triphosphate hydrolases"/>
    <property type="match status" value="2"/>
</dbReference>
<evidence type="ECO:0000259" key="1">
    <source>
        <dbReference type="Pfam" id="PF00176"/>
    </source>
</evidence>
<protein>
    <submittedName>
        <fullName evidence="3">Uncharacterized protein</fullName>
    </submittedName>
</protein>
<dbReference type="Proteomes" id="UP000194606">
    <property type="component" value="Unassembled WGS sequence"/>
</dbReference>
<evidence type="ECO:0000313" key="3">
    <source>
        <dbReference type="EMBL" id="OUK05170.1"/>
    </source>
</evidence>
<dbReference type="PANTHER" id="PTHR10799">
    <property type="entry name" value="SNF2/RAD54 HELICASE FAMILY"/>
    <property type="match status" value="1"/>
</dbReference>
<accession>A0A252CFQ0</accession>
<reference evidence="3 4" key="1">
    <citation type="submission" date="2017-02" db="EMBL/GenBank/DDBJ databases">
        <authorList>
            <person name="Peterson S.W."/>
        </authorList>
    </citation>
    <scope>NUCLEOTIDE SEQUENCE [LARGE SCALE GENOMIC DNA]</scope>
    <source>
        <strain evidence="3">159469</strain>
    </source>
</reference>